<reference evidence="8 9" key="1">
    <citation type="submission" date="2017-11" db="EMBL/GenBank/DDBJ databases">
        <title>Isolation and Characterization of Family Methanocellaceae Species from Potential Methane Hydrate Area Offshore Southwestern Taiwan.</title>
        <authorList>
            <person name="Zhang W.-L."/>
            <person name="Chen W.-C."/>
            <person name="Lai M.-C."/>
            <person name="Chen S.-C."/>
        </authorList>
    </citation>
    <scope>NUCLEOTIDE SEQUENCE [LARGE SCALE GENOMIC DNA]</scope>
    <source>
        <strain evidence="8 9">CWC-04</strain>
    </source>
</reference>
<dbReference type="InterPro" id="IPR015414">
    <property type="entry name" value="TMEM64"/>
</dbReference>
<sequence>MRAALIAAWALTLLILALFLGPEHIISAYKNITPEGIKQFVLAFGIFAIAVYILIHIIRPFLFLPVTPFTVAGGFLFGMFYGLFYSMLGLLLSATLTYIISRYIFRDYVKGRIKERFIGLRNSFEKNSVYYVAIMRIIPVIPYDVVGYLAGASSVKIDHYVKGSIIGAFPGAFALTMLGSSLTNMGSATFYMSIVLVIIVIVLPKFIKKILPE</sequence>
<dbReference type="PANTHER" id="PTHR12677:SF59">
    <property type="entry name" value="GOLGI APPARATUS MEMBRANE PROTEIN TVP38-RELATED"/>
    <property type="match status" value="1"/>
</dbReference>
<keyword evidence="3 6" id="KW-0812">Transmembrane</keyword>
<comment type="subcellular location">
    <subcellularLocation>
        <location evidence="1">Cell membrane</location>
        <topology evidence="1">Multi-pass membrane protein</topology>
    </subcellularLocation>
</comment>
<name>A0AAP2RGH0_9EURY</name>
<dbReference type="Pfam" id="PF09335">
    <property type="entry name" value="VTT_dom"/>
    <property type="match status" value="1"/>
</dbReference>
<gene>
    <name evidence="8" type="ORF">CUJ83_12500</name>
</gene>
<keyword evidence="5 6" id="KW-0472">Membrane</keyword>
<evidence type="ECO:0000256" key="5">
    <source>
        <dbReference type="ARBA" id="ARBA00023136"/>
    </source>
</evidence>
<evidence type="ECO:0000313" key="9">
    <source>
        <dbReference type="Proteomes" id="UP001320159"/>
    </source>
</evidence>
<feature type="domain" description="VTT" evidence="7">
    <location>
        <begin position="64"/>
        <end position="180"/>
    </location>
</feature>
<proteinExistence type="predicted"/>
<evidence type="ECO:0000259" key="7">
    <source>
        <dbReference type="Pfam" id="PF09335"/>
    </source>
</evidence>
<protein>
    <submittedName>
        <fullName evidence="8">TVP38/TMEM64 family protein</fullName>
    </submittedName>
</protein>
<keyword evidence="9" id="KW-1185">Reference proteome</keyword>
<evidence type="ECO:0000256" key="4">
    <source>
        <dbReference type="ARBA" id="ARBA00022989"/>
    </source>
</evidence>
<dbReference type="RefSeq" id="WP_230742760.1">
    <property type="nucleotide sequence ID" value="NZ_PGCK01000011.1"/>
</dbReference>
<evidence type="ECO:0000313" key="8">
    <source>
        <dbReference type="EMBL" id="MCD1295817.1"/>
    </source>
</evidence>
<dbReference type="GO" id="GO:0005886">
    <property type="term" value="C:plasma membrane"/>
    <property type="evidence" value="ECO:0007669"/>
    <property type="project" value="UniProtKB-SubCell"/>
</dbReference>
<feature type="transmembrane region" description="Helical" evidence="6">
    <location>
        <begin position="38"/>
        <end position="55"/>
    </location>
</feature>
<feature type="transmembrane region" description="Helical" evidence="6">
    <location>
        <begin position="188"/>
        <end position="207"/>
    </location>
</feature>
<keyword evidence="2" id="KW-1003">Cell membrane</keyword>
<evidence type="ECO:0000256" key="1">
    <source>
        <dbReference type="ARBA" id="ARBA00004651"/>
    </source>
</evidence>
<dbReference type="Proteomes" id="UP001320159">
    <property type="component" value="Unassembled WGS sequence"/>
</dbReference>
<dbReference type="InterPro" id="IPR032816">
    <property type="entry name" value="VTT_dom"/>
</dbReference>
<evidence type="ECO:0000256" key="2">
    <source>
        <dbReference type="ARBA" id="ARBA00022475"/>
    </source>
</evidence>
<dbReference type="PANTHER" id="PTHR12677">
    <property type="entry name" value="GOLGI APPARATUS MEMBRANE PROTEIN TVP38-RELATED"/>
    <property type="match status" value="1"/>
</dbReference>
<feature type="transmembrane region" description="Helical" evidence="6">
    <location>
        <begin position="87"/>
        <end position="105"/>
    </location>
</feature>
<evidence type="ECO:0000256" key="3">
    <source>
        <dbReference type="ARBA" id="ARBA00022692"/>
    </source>
</evidence>
<comment type="caution">
    <text evidence="8">The sequence shown here is derived from an EMBL/GenBank/DDBJ whole genome shotgun (WGS) entry which is preliminary data.</text>
</comment>
<keyword evidence="4 6" id="KW-1133">Transmembrane helix</keyword>
<evidence type="ECO:0000256" key="6">
    <source>
        <dbReference type="SAM" id="Phobius"/>
    </source>
</evidence>
<organism evidence="8 9">
    <name type="scientific">Methanooceanicella nereidis</name>
    <dbReference type="NCBI Taxonomy" id="2052831"/>
    <lineage>
        <taxon>Archaea</taxon>
        <taxon>Methanobacteriati</taxon>
        <taxon>Methanobacteriota</taxon>
        <taxon>Stenosarchaea group</taxon>
        <taxon>Methanomicrobia</taxon>
        <taxon>Methanocellales</taxon>
        <taxon>Methanocellaceae</taxon>
        <taxon>Methanooceanicella</taxon>
    </lineage>
</organism>
<accession>A0AAP2RGH0</accession>
<dbReference type="AlphaFoldDB" id="A0AAP2RGH0"/>
<dbReference type="EMBL" id="PGCK01000011">
    <property type="protein sequence ID" value="MCD1295817.1"/>
    <property type="molecule type" value="Genomic_DNA"/>
</dbReference>